<gene>
    <name evidence="10" type="ORF">HanXRQr2_Chr16g0759021</name>
</gene>
<evidence type="ECO:0000256" key="4">
    <source>
        <dbReference type="ARBA" id="ARBA00022801"/>
    </source>
</evidence>
<sequence>MSCTSPWDWSTDPQPDLKQMSMAEYMTSAIPKQQQSISSCQWALVSNQSQSLQNLLISESETGSNNRPPKLNHMNDFPSWKGRFHTYVQGQSTDLWMCFVNAFNESLESRASTSEGYANMLENDKKAYELEKKAYAILTQALNKDIYHQFSYCKTTKALWDALVARGEGNAAARKSRHDLLKKEFESFQFLENETLNDMTTRFYHLISEMCAYGVAATQQDMVNRFADALPPKWSSFIELLKHTKALDEINIYEFIQKLEHKNDEEIRKARRAPAPQNTEMYLPGFGPSASSVQQPKLQTAFVSNTSSFPFPQSTAAPPQPQFDPRSYIPVPTQPQPQPQQQQQQAHYTSNPQPQPQSHHTIRVDNSNLSHLSIEVAKEHMEIINTMVSAYCGLVAGQLGNINMTNEDYDQIDKEEMELMDIKWAFASAVRRAKDFMARTGRTSLEGKKNTKYGFDINAVTCFNCGEKGHFKRECTRPTKHGNHNPFRNQTNVNAQQENRERRMVAVNNNQGQPGATNHNRALAVQADEGCDWSVQFGDGDQGSGTALYAKVIEQVQKEESSGSDDSSGYSGSSDEEGSVSGDNHSEPDVNEEGDDDIQELLNEADELKCQKSILIRKAAATSTEMEKLFSEDGAFSFQTAFMANGSASTSQVTSEPPAPSICKSCAEMKLESEKLHSHNQNLVIELSKCQEANMALTRNEKEFKSVIETLKKNVSEVNKVVYHKQVSINEYINLVEETKKQLAIAQCKHDAIKQKLDSYSNSRFVLDHIIDVQQLKGNVKGVGYKACPPPLMDNYTKMPDEEEMPRYEPSVPLNLEEFSTGLGFKSDSSSNTAPKEQETSPSMKQSPPIIEDYETSDDESDVAVSDQDKSLSKMKGVDIPRENHILCDPDTPEVPSVEKQVIDPVKVDKTGVSTVKSSNVLYTLVGDNKIYSDHVFPIKNVNKSLIDKVFEDNTNKFLGKTLPGIVVTQCDPIPKAEIRKQFGNQKSPTTQQPTASKGKQPQRVPKPKAKVESKGARYMKKGKDVKFVASKGTDKIETFENKSNTDFVQQVKILKRNSDNNYTQHTNGCDERASTSGSTSSTSGSRSSSPKTVERRTCFKCGEIGHIIRNCPNAPKKKLVEKAPPEAVHPQRRSVSPKQDKRTVKEQETKQRRKNIKTVEKALKSEVKTVQKEPRVSQPIKPESSKAGRQRQTWLPKSGDNSGGAVVLENHQEIELTYRDAKGRPKTTKAWDVLGGTINSHWIVDSGASRHMTGDLRLLYDVRNIRGGYVAFAGDKGGYITGEGSISNGIVCFDKINYVKQIDHNLLSVSQICDKKFSVIFDDAGCYVLKPGFKIPQEWVLLSAPRVNDLYILDMSQAITTSAQVTCFVSKATEKESISWHRRMGHIHLRKMNHLVKNNLVNGVPVRSFHLQDICVSCQKGKQTKKSHPLKKINTVSMPLERLHMDLFGPMKHKTTFGDAYCLVVTDDYSRFSWVSFMAHKSETPGILKDLLTMLENLYTLKVKRIRSDNGTEFKNQVMDEFCTSKGILHEYSSRYTPQQNGVAERKNRTIIETARTMLVESELPIQFWGEAVSAACYTLNRVLTVKRHGKTCFELLQRRKPDLSYLEPFGAPCTMIEPDGKFGARAIEGFFLGYATPNFRVWNLATKKIELWSEVRVQRYTSPVRAPGDPWMFDYDGLFNSFNLPTFDEESAAARMLLESDNAAVSPLVRPIVVDPQASTSVNNMVQNEVYEDAADYNDSSEDDEYHDAAEGSSAPAAPVQGASGDTPHTQNIDTAEGNASTSNHIPGVELVVDLNLNNLGINARVPDNPEMRIHDTHPQQNIIGDVHRGVQTRNQLRNNRNAGLYSAIRESGQQNDWSFACYVSQEEPKSWKEALKDSAWVEAMQEELQQFHKLGVWKLVEKPENYKKIGTRWVFKCKKDDRGVVIRNKARLVVQGFRQIEGIDYNEVYAPVARLEAIRIFLAYASFKGFKVYQMDVKSAFLHGVVEEEVYVEQPPGFEDPVHPDRVWLLNKALYGLHQAPRAWYATLSTYLLENGFRRGLIDCTLFIKEQDGDLLLVQVYVDDIIFGSTNDVLCRNFERIMQDKFEMSAMGEMNFFLGLQVQQTESGIFIHQTKYVGDILSRFQMSDATPIGTPLPTNHGITPDVKGEPVSPSYYRAMIGSLMYLTASRPDIMYPTCLLARYQVNPKASHLAAVKRIFRYLKAYPDTGLWYPRDNNFDLVAFSDSDFGGCKIDGKSTTAGCQFLGNRLVTWQCKKQTCVATSTCEAEYIAASSCCSQVLWIQQQLRDYGFEFLTTPIYVDNSAALDITKNPVQHSKTKHIEIKYHFIRDCFEKRLIDVVKVHTDDQRADLFTKAFDKSRFDFLLLVNGIKVKQE</sequence>
<dbReference type="Gene3D" id="3.30.420.10">
    <property type="entry name" value="Ribonuclease H-like superfamily/Ribonuclease H"/>
    <property type="match status" value="1"/>
</dbReference>
<feature type="domain" description="Integrase catalytic" evidence="9">
    <location>
        <begin position="1436"/>
        <end position="1602"/>
    </location>
</feature>
<dbReference type="Pfam" id="PF00665">
    <property type="entry name" value="rve"/>
    <property type="match status" value="1"/>
</dbReference>
<reference evidence="10" key="2">
    <citation type="submission" date="2020-06" db="EMBL/GenBank/DDBJ databases">
        <title>Helianthus annuus Genome sequencing and assembly Release 2.</title>
        <authorList>
            <person name="Gouzy J."/>
            <person name="Langlade N."/>
            <person name="Munos S."/>
        </authorList>
    </citation>
    <scope>NUCLEOTIDE SEQUENCE</scope>
    <source>
        <tissue evidence="10">Leaves</tissue>
    </source>
</reference>
<dbReference type="InterPro" id="IPR001584">
    <property type="entry name" value="Integrase_cat-core"/>
</dbReference>
<dbReference type="GO" id="GO:0015074">
    <property type="term" value="P:DNA integration"/>
    <property type="evidence" value="ECO:0007669"/>
    <property type="project" value="InterPro"/>
</dbReference>
<feature type="region of interest" description="Disordered" evidence="7">
    <location>
        <begin position="1059"/>
        <end position="1095"/>
    </location>
</feature>
<feature type="compositionally biased region" description="Acidic residues" evidence="7">
    <location>
        <begin position="852"/>
        <end position="862"/>
    </location>
</feature>
<evidence type="ECO:0000256" key="7">
    <source>
        <dbReference type="SAM" id="MobiDB-lite"/>
    </source>
</evidence>
<dbReference type="Pfam" id="PF13976">
    <property type="entry name" value="gag_pre-integrs"/>
    <property type="match status" value="1"/>
</dbReference>
<dbReference type="SMART" id="SM00343">
    <property type="entry name" value="ZnF_C2HC"/>
    <property type="match status" value="2"/>
</dbReference>
<dbReference type="Pfam" id="PF22936">
    <property type="entry name" value="Pol_BBD"/>
    <property type="match status" value="1"/>
</dbReference>
<dbReference type="SUPFAM" id="SSF57756">
    <property type="entry name" value="Retrovirus zinc finger-like domains"/>
    <property type="match status" value="2"/>
</dbReference>
<dbReference type="Pfam" id="PF00098">
    <property type="entry name" value="zf-CCHC"/>
    <property type="match status" value="2"/>
</dbReference>
<dbReference type="InterPro" id="IPR012337">
    <property type="entry name" value="RNaseH-like_sf"/>
</dbReference>
<feature type="compositionally biased region" description="Polar residues" evidence="7">
    <location>
        <begin position="1769"/>
        <end position="1786"/>
    </location>
</feature>
<dbReference type="PROSITE" id="PS50994">
    <property type="entry name" value="INTEGRASE"/>
    <property type="match status" value="1"/>
</dbReference>
<keyword evidence="10" id="KW-0548">Nucleotidyltransferase</keyword>
<reference evidence="10" key="1">
    <citation type="journal article" date="2017" name="Nature">
        <title>The sunflower genome provides insights into oil metabolism, flowering and Asterid evolution.</title>
        <authorList>
            <person name="Badouin H."/>
            <person name="Gouzy J."/>
            <person name="Grassa C.J."/>
            <person name="Murat F."/>
            <person name="Staton S.E."/>
            <person name="Cottret L."/>
            <person name="Lelandais-Briere C."/>
            <person name="Owens G.L."/>
            <person name="Carrere S."/>
            <person name="Mayjonade B."/>
            <person name="Legrand L."/>
            <person name="Gill N."/>
            <person name="Kane N.C."/>
            <person name="Bowers J.E."/>
            <person name="Hubner S."/>
            <person name="Bellec A."/>
            <person name="Berard A."/>
            <person name="Berges H."/>
            <person name="Blanchet N."/>
            <person name="Boniface M.C."/>
            <person name="Brunel D."/>
            <person name="Catrice O."/>
            <person name="Chaidir N."/>
            <person name="Claudel C."/>
            <person name="Donnadieu C."/>
            <person name="Faraut T."/>
            <person name="Fievet G."/>
            <person name="Helmstetter N."/>
            <person name="King M."/>
            <person name="Knapp S.J."/>
            <person name="Lai Z."/>
            <person name="Le Paslier M.C."/>
            <person name="Lippi Y."/>
            <person name="Lorenzon L."/>
            <person name="Mandel J.R."/>
            <person name="Marage G."/>
            <person name="Marchand G."/>
            <person name="Marquand E."/>
            <person name="Bret-Mestries E."/>
            <person name="Morien E."/>
            <person name="Nambeesan S."/>
            <person name="Nguyen T."/>
            <person name="Pegot-Espagnet P."/>
            <person name="Pouilly N."/>
            <person name="Raftis F."/>
            <person name="Sallet E."/>
            <person name="Schiex T."/>
            <person name="Thomas J."/>
            <person name="Vandecasteele C."/>
            <person name="Vares D."/>
            <person name="Vear F."/>
            <person name="Vautrin S."/>
            <person name="Crespi M."/>
            <person name="Mangin B."/>
            <person name="Burke J.M."/>
            <person name="Salse J."/>
            <person name="Munos S."/>
            <person name="Vincourt P."/>
            <person name="Rieseberg L.H."/>
            <person name="Langlade N.B."/>
        </authorList>
    </citation>
    <scope>NUCLEOTIDE SEQUENCE</scope>
    <source>
        <tissue evidence="10">Leaves</tissue>
    </source>
</reference>
<dbReference type="CDD" id="cd09272">
    <property type="entry name" value="RNase_HI_RT_Ty1"/>
    <property type="match status" value="1"/>
</dbReference>
<feature type="compositionally biased region" description="Polar residues" evidence="7">
    <location>
        <begin position="983"/>
        <end position="1000"/>
    </location>
</feature>
<feature type="coiled-coil region" evidence="6">
    <location>
        <begin position="729"/>
        <end position="756"/>
    </location>
</feature>
<dbReference type="InterPro" id="IPR036397">
    <property type="entry name" value="RNaseH_sf"/>
</dbReference>
<dbReference type="Gene3D" id="4.10.60.10">
    <property type="entry name" value="Zinc finger, CCHC-type"/>
    <property type="match status" value="2"/>
</dbReference>
<proteinExistence type="predicted"/>
<dbReference type="Pfam" id="PF14223">
    <property type="entry name" value="Retrotran_gag_2"/>
    <property type="match status" value="1"/>
</dbReference>
<evidence type="ECO:0000256" key="6">
    <source>
        <dbReference type="SAM" id="Coils"/>
    </source>
</evidence>
<feature type="region of interest" description="Disordered" evidence="7">
    <location>
        <begin position="823"/>
        <end position="874"/>
    </location>
</feature>
<protein>
    <submittedName>
        <fullName evidence="10">RNA-directed DNA polymerase</fullName>
        <ecNumber evidence="10">2.7.7.49</ecNumber>
    </submittedName>
</protein>
<keyword evidence="4" id="KW-0378">Hydrolase</keyword>
<evidence type="ECO:0000256" key="3">
    <source>
        <dbReference type="ARBA" id="ARBA00022750"/>
    </source>
</evidence>
<keyword evidence="6" id="KW-0175">Coiled coil</keyword>
<keyword evidence="5" id="KW-0863">Zinc-finger</keyword>
<feature type="compositionally biased region" description="Basic and acidic residues" evidence="7">
    <location>
        <begin position="1139"/>
        <end position="1151"/>
    </location>
</feature>
<dbReference type="EC" id="2.7.7.49" evidence="10"/>
<feature type="compositionally biased region" description="Low complexity" evidence="7">
    <location>
        <begin position="1075"/>
        <end position="1090"/>
    </location>
</feature>
<dbReference type="InterPro" id="IPR001878">
    <property type="entry name" value="Znf_CCHC"/>
</dbReference>
<feature type="compositionally biased region" description="Polar residues" evidence="7">
    <location>
        <begin position="827"/>
        <end position="846"/>
    </location>
</feature>
<dbReference type="EMBL" id="MNCJ02000331">
    <property type="protein sequence ID" value="KAF5760916.1"/>
    <property type="molecule type" value="Genomic_DNA"/>
</dbReference>
<keyword evidence="3" id="KW-0064">Aspartyl protease</keyword>
<feature type="region of interest" description="Disordered" evidence="7">
    <location>
        <begin position="271"/>
        <end position="295"/>
    </location>
</feature>
<dbReference type="GO" id="GO:0008270">
    <property type="term" value="F:zinc ion binding"/>
    <property type="evidence" value="ECO:0007669"/>
    <property type="project" value="UniProtKB-KW"/>
</dbReference>
<dbReference type="InterPro" id="IPR039537">
    <property type="entry name" value="Retrotran_Ty1/copia-like"/>
</dbReference>
<dbReference type="GO" id="GO:0003964">
    <property type="term" value="F:RNA-directed DNA polymerase activity"/>
    <property type="evidence" value="ECO:0007669"/>
    <property type="project" value="UniProtKB-KW"/>
</dbReference>
<evidence type="ECO:0000313" key="11">
    <source>
        <dbReference type="Proteomes" id="UP000215914"/>
    </source>
</evidence>
<dbReference type="InterPro" id="IPR036875">
    <property type="entry name" value="Znf_CCHC_sf"/>
</dbReference>
<dbReference type="InterPro" id="IPR013103">
    <property type="entry name" value="RVT_2"/>
</dbReference>
<dbReference type="Gramene" id="mRNA:HanXRQr2_Chr16g0759021">
    <property type="protein sequence ID" value="mRNA:HanXRQr2_Chr16g0759021"/>
    <property type="gene ID" value="HanXRQr2_Chr16g0759021"/>
</dbReference>
<dbReference type="GO" id="GO:0003676">
    <property type="term" value="F:nucleic acid binding"/>
    <property type="evidence" value="ECO:0007669"/>
    <property type="project" value="InterPro"/>
</dbReference>
<evidence type="ECO:0000256" key="1">
    <source>
        <dbReference type="ARBA" id="ARBA00022670"/>
    </source>
</evidence>
<feature type="region of interest" description="Disordered" evidence="7">
    <location>
        <begin position="309"/>
        <end position="361"/>
    </location>
</feature>
<feature type="region of interest" description="Disordered" evidence="7">
    <location>
        <begin position="1116"/>
        <end position="1205"/>
    </location>
</feature>
<dbReference type="PANTHER" id="PTHR42648">
    <property type="entry name" value="TRANSPOSASE, PUTATIVE-RELATED"/>
    <property type="match status" value="1"/>
</dbReference>
<name>A0A9K3GZI9_HELAN</name>
<dbReference type="GO" id="GO:0004190">
    <property type="term" value="F:aspartic-type endopeptidase activity"/>
    <property type="evidence" value="ECO:0007669"/>
    <property type="project" value="UniProtKB-KW"/>
</dbReference>
<dbReference type="GO" id="GO:0006508">
    <property type="term" value="P:proteolysis"/>
    <property type="evidence" value="ECO:0007669"/>
    <property type="project" value="UniProtKB-KW"/>
</dbReference>
<feature type="region of interest" description="Disordered" evidence="7">
    <location>
        <begin position="979"/>
        <end position="1018"/>
    </location>
</feature>
<dbReference type="Pfam" id="PF07727">
    <property type="entry name" value="RVT_2"/>
    <property type="match status" value="1"/>
</dbReference>
<dbReference type="PROSITE" id="PS50158">
    <property type="entry name" value="ZF_CCHC"/>
    <property type="match status" value="2"/>
</dbReference>
<dbReference type="SUPFAM" id="SSF53098">
    <property type="entry name" value="Ribonuclease H-like"/>
    <property type="match status" value="1"/>
</dbReference>
<organism evidence="10 11">
    <name type="scientific">Helianthus annuus</name>
    <name type="common">Common sunflower</name>
    <dbReference type="NCBI Taxonomy" id="4232"/>
    <lineage>
        <taxon>Eukaryota</taxon>
        <taxon>Viridiplantae</taxon>
        <taxon>Streptophyta</taxon>
        <taxon>Embryophyta</taxon>
        <taxon>Tracheophyta</taxon>
        <taxon>Spermatophyta</taxon>
        <taxon>Magnoliopsida</taxon>
        <taxon>eudicotyledons</taxon>
        <taxon>Gunneridae</taxon>
        <taxon>Pentapetalae</taxon>
        <taxon>asterids</taxon>
        <taxon>campanulids</taxon>
        <taxon>Asterales</taxon>
        <taxon>Asteraceae</taxon>
        <taxon>Asteroideae</taxon>
        <taxon>Heliantheae alliance</taxon>
        <taxon>Heliantheae</taxon>
        <taxon>Helianthus</taxon>
    </lineage>
</organism>
<feature type="compositionally biased region" description="Polar residues" evidence="7">
    <location>
        <begin position="346"/>
        <end position="361"/>
    </location>
</feature>
<evidence type="ECO:0000256" key="5">
    <source>
        <dbReference type="PROSITE-ProRule" id="PRU00047"/>
    </source>
</evidence>
<accession>A0A9K3GZI9</accession>
<feature type="compositionally biased region" description="Low complexity" evidence="7">
    <location>
        <begin position="564"/>
        <end position="583"/>
    </location>
</feature>
<comment type="caution">
    <text evidence="10">The sequence shown here is derived from an EMBL/GenBank/DDBJ whole genome shotgun (WGS) entry which is preliminary data.</text>
</comment>
<keyword evidence="10" id="KW-0695">RNA-directed DNA polymerase</keyword>
<feature type="region of interest" description="Disordered" evidence="7">
    <location>
        <begin position="1740"/>
        <end position="1786"/>
    </location>
</feature>
<keyword evidence="5" id="KW-0862">Zinc</keyword>
<dbReference type="InterPro" id="IPR043502">
    <property type="entry name" value="DNA/RNA_pol_sf"/>
</dbReference>
<dbReference type="InterPro" id="IPR025724">
    <property type="entry name" value="GAG-pre-integrase_dom"/>
</dbReference>
<evidence type="ECO:0000259" key="9">
    <source>
        <dbReference type="PROSITE" id="PS50994"/>
    </source>
</evidence>
<keyword evidence="11" id="KW-1185">Reference proteome</keyword>
<feature type="domain" description="CCHC-type" evidence="8">
    <location>
        <begin position="462"/>
        <end position="477"/>
    </location>
</feature>
<evidence type="ECO:0000256" key="2">
    <source>
        <dbReference type="ARBA" id="ARBA00022723"/>
    </source>
</evidence>
<dbReference type="PANTHER" id="PTHR42648:SF32">
    <property type="entry name" value="RIBONUCLEASE H-LIKE DOMAIN, GAG-PRE-INTEGRASE DOMAIN PROTEIN-RELATED"/>
    <property type="match status" value="1"/>
</dbReference>
<keyword evidence="10" id="KW-0808">Transferase</keyword>
<feature type="compositionally biased region" description="Basic and acidic residues" evidence="7">
    <location>
        <begin position="1158"/>
        <end position="1176"/>
    </location>
</feature>
<keyword evidence="1" id="KW-0645">Protease</keyword>
<dbReference type="SUPFAM" id="SSF56672">
    <property type="entry name" value="DNA/RNA polymerases"/>
    <property type="match status" value="1"/>
</dbReference>
<evidence type="ECO:0000259" key="8">
    <source>
        <dbReference type="PROSITE" id="PS50158"/>
    </source>
</evidence>
<feature type="region of interest" description="Disordered" evidence="7">
    <location>
        <begin position="556"/>
        <end position="594"/>
    </location>
</feature>
<feature type="domain" description="CCHC-type" evidence="8">
    <location>
        <begin position="1099"/>
        <end position="1114"/>
    </location>
</feature>
<evidence type="ECO:0000313" key="10">
    <source>
        <dbReference type="EMBL" id="KAF5760916.1"/>
    </source>
</evidence>
<keyword evidence="2" id="KW-0479">Metal-binding</keyword>
<dbReference type="Proteomes" id="UP000215914">
    <property type="component" value="Unassembled WGS sequence"/>
</dbReference>
<dbReference type="InterPro" id="IPR054722">
    <property type="entry name" value="PolX-like_BBD"/>
</dbReference>